<dbReference type="InterPro" id="IPR003864">
    <property type="entry name" value="CSC1/OSCA1-like_7TM"/>
</dbReference>
<feature type="domain" description="CSC1/OSCA1-like cytosolic" evidence="12">
    <location>
        <begin position="211"/>
        <end position="380"/>
    </location>
</feature>
<keyword evidence="6 9" id="KW-0472">Membrane</keyword>
<feature type="region of interest" description="Disordered" evidence="8">
    <location>
        <begin position="788"/>
        <end position="853"/>
    </location>
</feature>
<reference evidence="13 14" key="1">
    <citation type="journal article" date="2008" name="Science">
        <title>The Physcomitrella genome reveals evolutionary insights into the conquest of land by plants.</title>
        <authorList>
            <person name="Rensing S."/>
            <person name="Lang D."/>
            <person name="Zimmer A."/>
            <person name="Terry A."/>
            <person name="Salamov A."/>
            <person name="Shapiro H."/>
            <person name="Nishiyama T."/>
            <person name="Perroud P.-F."/>
            <person name="Lindquist E."/>
            <person name="Kamisugi Y."/>
            <person name="Tanahashi T."/>
            <person name="Sakakibara K."/>
            <person name="Fujita T."/>
            <person name="Oishi K."/>
            <person name="Shin-I T."/>
            <person name="Kuroki Y."/>
            <person name="Toyoda A."/>
            <person name="Suzuki Y."/>
            <person name="Hashimoto A."/>
            <person name="Yamaguchi K."/>
            <person name="Sugano A."/>
            <person name="Kohara Y."/>
            <person name="Fujiyama A."/>
            <person name="Anterola A."/>
            <person name="Aoki S."/>
            <person name="Ashton N."/>
            <person name="Barbazuk W.B."/>
            <person name="Barker E."/>
            <person name="Bennetzen J."/>
            <person name="Bezanilla M."/>
            <person name="Blankenship R."/>
            <person name="Cho S.H."/>
            <person name="Dutcher S."/>
            <person name="Estelle M."/>
            <person name="Fawcett J.A."/>
            <person name="Gundlach H."/>
            <person name="Hanada K."/>
            <person name="Heyl A."/>
            <person name="Hicks K.A."/>
            <person name="Hugh J."/>
            <person name="Lohr M."/>
            <person name="Mayer K."/>
            <person name="Melkozernov A."/>
            <person name="Murata T."/>
            <person name="Nelson D."/>
            <person name="Pils B."/>
            <person name="Prigge M."/>
            <person name="Reiss B."/>
            <person name="Renner T."/>
            <person name="Rombauts S."/>
            <person name="Rushton P."/>
            <person name="Sanderfoot A."/>
            <person name="Schween G."/>
            <person name="Shiu S.-H."/>
            <person name="Stueber K."/>
            <person name="Theodoulou F.L."/>
            <person name="Tu H."/>
            <person name="Van de Peer Y."/>
            <person name="Verrier P.J."/>
            <person name="Waters E."/>
            <person name="Wood A."/>
            <person name="Yang L."/>
            <person name="Cove D."/>
            <person name="Cuming A."/>
            <person name="Hasebe M."/>
            <person name="Lucas S."/>
            <person name="Mishler D.B."/>
            <person name="Reski R."/>
            <person name="Grigoriev I."/>
            <person name="Quatrano R.S."/>
            <person name="Boore J.L."/>
        </authorList>
    </citation>
    <scope>NUCLEOTIDE SEQUENCE [LARGE SCALE GENOMIC DNA]</scope>
    <source>
        <strain evidence="13 14">cv. Gransden 2004</strain>
    </source>
</reference>
<dbReference type="Proteomes" id="UP000006727">
    <property type="component" value="Chromosome 16"/>
</dbReference>
<keyword evidence="4 9" id="KW-0812">Transmembrane</keyword>
<protein>
    <recommendedName>
        <fullName evidence="15">ERD4-related membrane protein</fullName>
    </recommendedName>
</protein>
<feature type="region of interest" description="Disordered" evidence="8">
    <location>
        <begin position="650"/>
        <end position="729"/>
    </location>
</feature>
<feature type="transmembrane region" description="Helical" evidence="9">
    <location>
        <begin position="12"/>
        <end position="30"/>
    </location>
</feature>
<dbReference type="GO" id="GO:0005227">
    <property type="term" value="F:calcium-activated cation channel activity"/>
    <property type="evidence" value="ECO:0007669"/>
    <property type="project" value="InterPro"/>
</dbReference>
<evidence type="ECO:0000256" key="1">
    <source>
        <dbReference type="ARBA" id="ARBA00004141"/>
    </source>
</evidence>
<dbReference type="EMBL" id="ABEU02000016">
    <property type="status" value="NOT_ANNOTATED_CDS"/>
    <property type="molecule type" value="Genomic_DNA"/>
</dbReference>
<sequence length="853" mass="97878">MSESGSLDLLSSFWINSVLSVAFLICYALFKNQPLNSRVYFPRWYVFGEDERIDEFVNCGESKGSRISQYVNLNWRSYLNGFNWIWFSLRKTEEELIELVGLDSTVFVRIFLFGLKVFVPMLLWGCAVLIPVNKTDGYLKVLQEQHQNLTYGAPESLSIANVEDSAKRLWAHLVASYLFTGWTCLMLYIEYATVERMRYDFLASKKQRPDQFTVLVRQVPRDENQSVGMRIQEFFQQTHLEHYVTHQVVYKAKELTKLIKEKEKYEGKLERWYDQLSREPSTPRPTIKPRKHWYHIFRCFTTKREDAIDYYEREIERLEDEIKKERKKVLSDQKYVMRAGFVSFDCRWAAAVCAQTQQSRDRTKWITEWAPEPRDVYWNNLAIRYMLLNSRRLVVTALVVVLVIFFLIPVGAVQVLANLEQLIKYMPFLEPLSRWIPRAFGVSIPKKATFFMTFIMIDGWTSIAAEVLRLWPLIWYHITSVLFVRTDKERVKVIPATPPAYFIVLPRLSLYILLGLVYAVISPLILPFLCVFFAFGFLIYRNQVINVYEPEYESAASFWPSFHRNVIVALILKHVTLIGLFSVKRAFASTPFLLPLPIVTYLFHLFCSEKFYHAFVNYPLQEARLKDKNELGVDVKSFLETAYLHPSIKLAPVDSDSDDDPDTIKNGTAPNGNQSGPDEPSTVKNATSNESSYKGLRDSSHHSTNPHASGPYVHRGGSGSSGSRRRWSKQISAVGSPDFYDAGSSISSPVLSRENSMDTFRNASVASSHDPSQRGGHVEATDLRQVHVSSQEPAPLNHQSSFETTAVPPTTSEDKSAETHSTEGKRDRREQGSIDRLPSLGALDQAPLGHSEP</sequence>
<organism evidence="13 14">
    <name type="scientific">Physcomitrium patens</name>
    <name type="common">Spreading-leaved earth moss</name>
    <name type="synonym">Physcomitrella patens</name>
    <dbReference type="NCBI Taxonomy" id="3218"/>
    <lineage>
        <taxon>Eukaryota</taxon>
        <taxon>Viridiplantae</taxon>
        <taxon>Streptophyta</taxon>
        <taxon>Embryophyta</taxon>
        <taxon>Bryophyta</taxon>
        <taxon>Bryophytina</taxon>
        <taxon>Bryopsida</taxon>
        <taxon>Funariidae</taxon>
        <taxon>Funariales</taxon>
        <taxon>Funariaceae</taxon>
        <taxon>Physcomitrium</taxon>
    </lineage>
</organism>
<keyword evidence="3" id="KW-0813">Transport</keyword>
<dbReference type="AlphaFoldDB" id="A0A7I4B3N9"/>
<feature type="transmembrane region" description="Helical" evidence="9">
    <location>
        <begin position="393"/>
        <end position="417"/>
    </location>
</feature>
<feature type="domain" description="CSC1/OSCA1-like 7TM region" evidence="10">
    <location>
        <begin position="436"/>
        <end position="581"/>
    </location>
</feature>
<evidence type="ECO:0000259" key="10">
    <source>
        <dbReference type="Pfam" id="PF02714"/>
    </source>
</evidence>
<dbReference type="PANTHER" id="PTHR13018:SF5">
    <property type="entry name" value="RE44586P"/>
    <property type="match status" value="1"/>
</dbReference>
<dbReference type="Pfam" id="PF02714">
    <property type="entry name" value="RSN1_7TM"/>
    <property type="match status" value="1"/>
</dbReference>
<reference evidence="13" key="3">
    <citation type="submission" date="2020-12" db="UniProtKB">
        <authorList>
            <consortium name="EnsemblPlants"/>
        </authorList>
    </citation>
    <scope>IDENTIFICATION</scope>
</reference>
<feature type="domain" description="CSC1/OSCA1-like N-terminal transmembrane" evidence="11">
    <location>
        <begin position="9"/>
        <end position="190"/>
    </location>
</feature>
<dbReference type="PANTHER" id="PTHR13018">
    <property type="entry name" value="PROBABLE MEMBRANE PROTEIN DUF221-RELATED"/>
    <property type="match status" value="1"/>
</dbReference>
<feature type="transmembrane region" description="Helical" evidence="9">
    <location>
        <begin position="508"/>
        <end position="540"/>
    </location>
</feature>
<comment type="similarity">
    <text evidence="2">Belongs to the CSC1 (TC 1.A.17) family.</text>
</comment>
<feature type="compositionally biased region" description="Polar residues" evidence="8">
    <location>
        <begin position="665"/>
        <end position="692"/>
    </location>
</feature>
<accession>A0A7I4B3N9</accession>
<evidence type="ECO:0000256" key="3">
    <source>
        <dbReference type="ARBA" id="ARBA00022448"/>
    </source>
</evidence>
<evidence type="ECO:0000313" key="13">
    <source>
        <dbReference type="EnsemblPlants" id="Pp3c16_3450V3.4"/>
    </source>
</evidence>
<comment type="subcellular location">
    <subcellularLocation>
        <location evidence="1">Membrane</location>
        <topology evidence="1">Multi-pass membrane protein</topology>
    </subcellularLocation>
</comment>
<dbReference type="InterPro" id="IPR045122">
    <property type="entry name" value="Csc1-like"/>
</dbReference>
<evidence type="ECO:0008006" key="15">
    <source>
        <dbReference type="Google" id="ProtNLM"/>
    </source>
</evidence>
<evidence type="ECO:0000256" key="6">
    <source>
        <dbReference type="ARBA" id="ARBA00023136"/>
    </source>
</evidence>
<dbReference type="Pfam" id="PF13967">
    <property type="entry name" value="RSN1_TM"/>
    <property type="match status" value="1"/>
</dbReference>
<feature type="coiled-coil region" evidence="7">
    <location>
        <begin position="301"/>
        <end position="328"/>
    </location>
</feature>
<evidence type="ECO:0000256" key="2">
    <source>
        <dbReference type="ARBA" id="ARBA00007779"/>
    </source>
</evidence>
<feature type="transmembrane region" description="Helical" evidence="9">
    <location>
        <begin position="106"/>
        <end position="130"/>
    </location>
</feature>
<evidence type="ECO:0000256" key="5">
    <source>
        <dbReference type="ARBA" id="ARBA00022989"/>
    </source>
</evidence>
<dbReference type="GO" id="GO:0016020">
    <property type="term" value="C:membrane"/>
    <property type="evidence" value="ECO:0007669"/>
    <property type="project" value="UniProtKB-SubCell"/>
</dbReference>
<keyword evidence="5 9" id="KW-1133">Transmembrane helix</keyword>
<feature type="transmembrane region" description="Helical" evidence="9">
    <location>
        <begin position="169"/>
        <end position="189"/>
    </location>
</feature>
<reference evidence="13 14" key="2">
    <citation type="journal article" date="2018" name="Plant J.">
        <title>The Physcomitrella patens chromosome-scale assembly reveals moss genome structure and evolution.</title>
        <authorList>
            <person name="Lang D."/>
            <person name="Ullrich K.K."/>
            <person name="Murat F."/>
            <person name="Fuchs J."/>
            <person name="Jenkins J."/>
            <person name="Haas F.B."/>
            <person name="Piednoel M."/>
            <person name="Gundlach H."/>
            <person name="Van Bel M."/>
            <person name="Meyberg R."/>
            <person name="Vives C."/>
            <person name="Morata J."/>
            <person name="Symeonidi A."/>
            <person name="Hiss M."/>
            <person name="Muchero W."/>
            <person name="Kamisugi Y."/>
            <person name="Saleh O."/>
            <person name="Blanc G."/>
            <person name="Decker E.L."/>
            <person name="van Gessel N."/>
            <person name="Grimwood J."/>
            <person name="Hayes R.D."/>
            <person name="Graham S.W."/>
            <person name="Gunter L.E."/>
            <person name="McDaniel S.F."/>
            <person name="Hoernstein S.N.W."/>
            <person name="Larsson A."/>
            <person name="Li F.W."/>
            <person name="Perroud P.F."/>
            <person name="Phillips J."/>
            <person name="Ranjan P."/>
            <person name="Rokshar D.S."/>
            <person name="Rothfels C.J."/>
            <person name="Schneider L."/>
            <person name="Shu S."/>
            <person name="Stevenson D.W."/>
            <person name="Thummler F."/>
            <person name="Tillich M."/>
            <person name="Villarreal Aguilar J.C."/>
            <person name="Widiez T."/>
            <person name="Wong G.K."/>
            <person name="Wymore A."/>
            <person name="Zhang Y."/>
            <person name="Zimmer A.D."/>
            <person name="Quatrano R.S."/>
            <person name="Mayer K.F.X."/>
            <person name="Goodstein D."/>
            <person name="Casacuberta J.M."/>
            <person name="Vandepoele K."/>
            <person name="Reski R."/>
            <person name="Cuming A.C."/>
            <person name="Tuskan G.A."/>
            <person name="Maumus F."/>
            <person name="Salse J."/>
            <person name="Schmutz J."/>
            <person name="Rensing S.A."/>
        </authorList>
    </citation>
    <scope>NUCLEOTIDE SEQUENCE [LARGE SCALE GENOMIC DNA]</scope>
    <source>
        <strain evidence="13 14">cv. Gransden 2004</strain>
    </source>
</reference>
<feature type="compositionally biased region" description="Basic and acidic residues" evidence="8">
    <location>
        <begin position="812"/>
        <end position="833"/>
    </location>
</feature>
<evidence type="ECO:0000259" key="11">
    <source>
        <dbReference type="Pfam" id="PF13967"/>
    </source>
</evidence>
<evidence type="ECO:0000256" key="4">
    <source>
        <dbReference type="ARBA" id="ARBA00022692"/>
    </source>
</evidence>
<keyword evidence="7" id="KW-0175">Coiled coil</keyword>
<name>A0A7I4B3N9_PHYPA</name>
<keyword evidence="14" id="KW-1185">Reference proteome</keyword>
<dbReference type="Pfam" id="PF14703">
    <property type="entry name" value="PHM7_cyt"/>
    <property type="match status" value="1"/>
</dbReference>
<dbReference type="Gramene" id="Pp3c16_3450V3.4">
    <property type="protein sequence ID" value="Pp3c16_3450V3.4"/>
    <property type="gene ID" value="Pp3c16_3450"/>
</dbReference>
<dbReference type="EnsemblPlants" id="Pp3c16_3450V3.6">
    <property type="protein sequence ID" value="Pp3c16_3450V3.6"/>
    <property type="gene ID" value="Pp3c16_3450"/>
</dbReference>
<evidence type="ECO:0000313" key="14">
    <source>
        <dbReference type="Proteomes" id="UP000006727"/>
    </source>
</evidence>
<feature type="transmembrane region" description="Helical" evidence="9">
    <location>
        <begin position="561"/>
        <end position="581"/>
    </location>
</feature>
<feature type="compositionally biased region" description="Polar residues" evidence="8">
    <location>
        <begin position="788"/>
        <end position="811"/>
    </location>
</feature>
<dbReference type="Gramene" id="Pp3c16_3450V3.6">
    <property type="protein sequence ID" value="Pp3c16_3450V3.6"/>
    <property type="gene ID" value="Pp3c16_3450"/>
</dbReference>
<proteinExistence type="inferred from homology"/>
<evidence type="ECO:0000256" key="7">
    <source>
        <dbReference type="SAM" id="Coils"/>
    </source>
</evidence>
<gene>
    <name evidence="13" type="primary">LOC112293351</name>
</gene>
<evidence type="ECO:0000259" key="12">
    <source>
        <dbReference type="Pfam" id="PF14703"/>
    </source>
</evidence>
<dbReference type="InterPro" id="IPR027815">
    <property type="entry name" value="CSC1/OSCA1-like_cyt"/>
</dbReference>
<dbReference type="EnsemblPlants" id="Pp3c16_3450V3.4">
    <property type="protein sequence ID" value="Pp3c16_3450V3.4"/>
    <property type="gene ID" value="Pp3c16_3450"/>
</dbReference>
<dbReference type="InterPro" id="IPR032880">
    <property type="entry name" value="CSC1/OSCA1-like_N"/>
</dbReference>
<evidence type="ECO:0000256" key="8">
    <source>
        <dbReference type="SAM" id="MobiDB-lite"/>
    </source>
</evidence>
<evidence type="ECO:0000256" key="9">
    <source>
        <dbReference type="SAM" id="Phobius"/>
    </source>
</evidence>